<gene>
    <name evidence="1" type="ORF">B456_007G287400</name>
</gene>
<proteinExistence type="predicted"/>
<keyword evidence="2" id="KW-1185">Reference proteome</keyword>
<evidence type="ECO:0000313" key="1">
    <source>
        <dbReference type="EMBL" id="KJB45054.1"/>
    </source>
</evidence>
<dbReference type="Proteomes" id="UP000032304">
    <property type="component" value="Chromosome 7"/>
</dbReference>
<sequence>MIGDTSFKLFLSGFPPLSSVSSPVVAREKSKWGQVDQEDLRDGAVLLPDRVFPVAFVTSLVLGKFIRGLKDYILVFISKYEGSIRNCVYFCSLSFLCCCWLLGDCFGGPMGPPGPPGPPGFGPPPP</sequence>
<dbReference type="Gramene" id="KJB45054">
    <property type="protein sequence ID" value="KJB45054"/>
    <property type="gene ID" value="B456_007G287400"/>
</dbReference>
<dbReference type="EMBL" id="CM001746">
    <property type="protein sequence ID" value="KJB45054.1"/>
    <property type="molecule type" value="Genomic_DNA"/>
</dbReference>
<name>A0A0D2SLI3_GOSRA</name>
<evidence type="ECO:0000313" key="2">
    <source>
        <dbReference type="Proteomes" id="UP000032304"/>
    </source>
</evidence>
<accession>A0A0D2SLI3</accession>
<organism evidence="1 2">
    <name type="scientific">Gossypium raimondii</name>
    <name type="common">Peruvian cotton</name>
    <name type="synonym">Gossypium klotzschianum subsp. raimondii</name>
    <dbReference type="NCBI Taxonomy" id="29730"/>
    <lineage>
        <taxon>Eukaryota</taxon>
        <taxon>Viridiplantae</taxon>
        <taxon>Streptophyta</taxon>
        <taxon>Embryophyta</taxon>
        <taxon>Tracheophyta</taxon>
        <taxon>Spermatophyta</taxon>
        <taxon>Magnoliopsida</taxon>
        <taxon>eudicotyledons</taxon>
        <taxon>Gunneridae</taxon>
        <taxon>Pentapetalae</taxon>
        <taxon>rosids</taxon>
        <taxon>malvids</taxon>
        <taxon>Malvales</taxon>
        <taxon>Malvaceae</taxon>
        <taxon>Malvoideae</taxon>
        <taxon>Gossypium</taxon>
    </lineage>
</organism>
<protein>
    <submittedName>
        <fullName evidence="1">Uncharacterized protein</fullName>
    </submittedName>
</protein>
<dbReference type="AlphaFoldDB" id="A0A0D2SLI3"/>
<reference evidence="1 2" key="1">
    <citation type="journal article" date="2012" name="Nature">
        <title>Repeated polyploidization of Gossypium genomes and the evolution of spinnable cotton fibres.</title>
        <authorList>
            <person name="Paterson A.H."/>
            <person name="Wendel J.F."/>
            <person name="Gundlach H."/>
            <person name="Guo H."/>
            <person name="Jenkins J."/>
            <person name="Jin D."/>
            <person name="Llewellyn D."/>
            <person name="Showmaker K.C."/>
            <person name="Shu S."/>
            <person name="Udall J."/>
            <person name="Yoo M.J."/>
            <person name="Byers R."/>
            <person name="Chen W."/>
            <person name="Doron-Faigenboim A."/>
            <person name="Duke M.V."/>
            <person name="Gong L."/>
            <person name="Grimwood J."/>
            <person name="Grover C."/>
            <person name="Grupp K."/>
            <person name="Hu G."/>
            <person name="Lee T.H."/>
            <person name="Li J."/>
            <person name="Lin L."/>
            <person name="Liu T."/>
            <person name="Marler B.S."/>
            <person name="Page J.T."/>
            <person name="Roberts A.W."/>
            <person name="Romanel E."/>
            <person name="Sanders W.S."/>
            <person name="Szadkowski E."/>
            <person name="Tan X."/>
            <person name="Tang H."/>
            <person name="Xu C."/>
            <person name="Wang J."/>
            <person name="Wang Z."/>
            <person name="Zhang D."/>
            <person name="Zhang L."/>
            <person name="Ashrafi H."/>
            <person name="Bedon F."/>
            <person name="Bowers J.E."/>
            <person name="Brubaker C.L."/>
            <person name="Chee P.W."/>
            <person name="Das S."/>
            <person name="Gingle A.R."/>
            <person name="Haigler C.H."/>
            <person name="Harker D."/>
            <person name="Hoffmann L.V."/>
            <person name="Hovav R."/>
            <person name="Jones D.C."/>
            <person name="Lemke C."/>
            <person name="Mansoor S."/>
            <person name="ur Rahman M."/>
            <person name="Rainville L.N."/>
            <person name="Rambani A."/>
            <person name="Reddy U.K."/>
            <person name="Rong J.K."/>
            <person name="Saranga Y."/>
            <person name="Scheffler B.E."/>
            <person name="Scheffler J.A."/>
            <person name="Stelly D.M."/>
            <person name="Triplett B.A."/>
            <person name="Van Deynze A."/>
            <person name="Vaslin M.F."/>
            <person name="Waghmare V.N."/>
            <person name="Walford S.A."/>
            <person name="Wright R.J."/>
            <person name="Zaki E.A."/>
            <person name="Zhang T."/>
            <person name="Dennis E.S."/>
            <person name="Mayer K.F."/>
            <person name="Peterson D.G."/>
            <person name="Rokhsar D.S."/>
            <person name="Wang X."/>
            <person name="Schmutz J."/>
        </authorList>
    </citation>
    <scope>NUCLEOTIDE SEQUENCE [LARGE SCALE GENOMIC DNA]</scope>
</reference>